<evidence type="ECO:0000313" key="2">
    <source>
        <dbReference type="EMBL" id="MBS2100875.1"/>
    </source>
</evidence>
<dbReference type="Proteomes" id="UP000708576">
    <property type="component" value="Unassembled WGS sequence"/>
</dbReference>
<dbReference type="RefSeq" id="WP_212219583.1">
    <property type="nucleotide sequence ID" value="NZ_JAGUCO010000031.1"/>
</dbReference>
<comment type="caution">
    <text evidence="2">The sequence shown here is derived from an EMBL/GenBank/DDBJ whole genome shotgun (WGS) entry which is preliminary data.</text>
</comment>
<feature type="chain" id="PRO_5045796117" evidence="1">
    <location>
        <begin position="23"/>
        <end position="277"/>
    </location>
</feature>
<reference evidence="2 3" key="1">
    <citation type="journal article" date="2015" name="Int. J. Syst. Evol. Microbiol.">
        <title>Carboxylicivirga linearis sp. nov., isolated from a sea cucumber culture pond.</title>
        <authorList>
            <person name="Wang F.Q."/>
            <person name="Zhou Y.X."/>
            <person name="Lin X.Z."/>
            <person name="Chen G.J."/>
            <person name="Du Z.J."/>
        </authorList>
    </citation>
    <scope>NUCLEOTIDE SEQUENCE [LARGE SCALE GENOMIC DNA]</scope>
    <source>
        <strain evidence="2 3">FB218</strain>
    </source>
</reference>
<gene>
    <name evidence="2" type="ORF">KEM10_21490</name>
</gene>
<organism evidence="2 3">
    <name type="scientific">Carboxylicivirga linearis</name>
    <dbReference type="NCBI Taxonomy" id="1628157"/>
    <lineage>
        <taxon>Bacteria</taxon>
        <taxon>Pseudomonadati</taxon>
        <taxon>Bacteroidota</taxon>
        <taxon>Bacteroidia</taxon>
        <taxon>Marinilabiliales</taxon>
        <taxon>Marinilabiliaceae</taxon>
        <taxon>Carboxylicivirga</taxon>
    </lineage>
</organism>
<evidence type="ECO:0000313" key="3">
    <source>
        <dbReference type="Proteomes" id="UP000708576"/>
    </source>
</evidence>
<name>A0ABS5K118_9BACT</name>
<keyword evidence="3" id="KW-1185">Reference proteome</keyword>
<protein>
    <submittedName>
        <fullName evidence="2">Uncharacterized protein</fullName>
    </submittedName>
</protein>
<evidence type="ECO:0000256" key="1">
    <source>
        <dbReference type="SAM" id="SignalP"/>
    </source>
</evidence>
<sequence length="277" mass="31706">MKTKTTLILSALLLINSTFAFSQYEQFFTVDDNSLLAIDLNTNSNYDGTCQQFFSNKQIAWQMTIEDGTPLEMKNWHKNGQLADSTIYMNGFNLFKRFTFDRKGRVITEELLEMKSIAQSNDKKVKKMAGKKKYASSTVYEDCIILKTISYSKNNTPQFINKIMYNQSKTLLVQYHQNGNVSDSTFYTHKSIGDSKYTPVKDGTSVAYDLAGNKSSEKVFVNNKLVKETVFDNKNTALIIIDNKEKLTEDALHISENDENVKVCVKQNWQANTIIYQ</sequence>
<keyword evidence="1" id="KW-0732">Signal</keyword>
<dbReference type="Gene3D" id="3.90.930.1">
    <property type="match status" value="1"/>
</dbReference>
<accession>A0ABS5K118</accession>
<proteinExistence type="predicted"/>
<dbReference type="EMBL" id="JAGUCO010000031">
    <property type="protein sequence ID" value="MBS2100875.1"/>
    <property type="molecule type" value="Genomic_DNA"/>
</dbReference>
<feature type="signal peptide" evidence="1">
    <location>
        <begin position="1"/>
        <end position="22"/>
    </location>
</feature>